<dbReference type="PANTHER" id="PTHR35174">
    <property type="entry name" value="BLL7171 PROTEIN-RELATED"/>
    <property type="match status" value="1"/>
</dbReference>
<dbReference type="RefSeq" id="WP_206714799.1">
    <property type="nucleotide sequence ID" value="NZ_CP071091.1"/>
</dbReference>
<dbReference type="Pfam" id="PF03795">
    <property type="entry name" value="YCII"/>
    <property type="match status" value="1"/>
</dbReference>
<dbReference type="EMBL" id="CP071091">
    <property type="protein sequence ID" value="QSQ13094.1"/>
    <property type="molecule type" value="Genomic_DNA"/>
</dbReference>
<dbReference type="InterPro" id="IPR005545">
    <property type="entry name" value="YCII"/>
</dbReference>
<sequence length="121" mass="13239">MKYLCLAYYNEAAFESLTPAELEALGKECQPLDEALRQTGKLGTVASLQHRSAVTVRPKGGRISVTDGPFVESKEQVGSFFLIEARDLEEAVQVASLHPAARLGEHLGWGLELRPVETFVP</sequence>
<evidence type="ECO:0000256" key="1">
    <source>
        <dbReference type="ARBA" id="ARBA00007689"/>
    </source>
</evidence>
<evidence type="ECO:0000259" key="2">
    <source>
        <dbReference type="Pfam" id="PF03795"/>
    </source>
</evidence>
<reference evidence="3 4" key="1">
    <citation type="submission" date="2021-02" db="EMBL/GenBank/DDBJ databases">
        <title>De Novo genome assembly of isolated myxobacteria.</title>
        <authorList>
            <person name="Stevens D.C."/>
        </authorList>
    </citation>
    <scope>NUCLEOTIDE SEQUENCE [LARGE SCALE GENOMIC DNA]</scope>
    <source>
        <strain evidence="3 4">SCHIC003</strain>
    </source>
</reference>
<dbReference type="Gene3D" id="3.30.70.1060">
    <property type="entry name" value="Dimeric alpha+beta barrel"/>
    <property type="match status" value="1"/>
</dbReference>
<dbReference type="SUPFAM" id="SSF54909">
    <property type="entry name" value="Dimeric alpha+beta barrel"/>
    <property type="match status" value="1"/>
</dbReference>
<comment type="similarity">
    <text evidence="1">Belongs to the YciI family.</text>
</comment>
<gene>
    <name evidence="3" type="ORF">JY572_32840</name>
</gene>
<evidence type="ECO:0000313" key="3">
    <source>
        <dbReference type="EMBL" id="QSQ13094.1"/>
    </source>
</evidence>
<dbReference type="InterPro" id="IPR011008">
    <property type="entry name" value="Dimeric_a/b-barrel"/>
</dbReference>
<dbReference type="Proteomes" id="UP000663090">
    <property type="component" value="Chromosome"/>
</dbReference>
<dbReference type="PANTHER" id="PTHR35174:SF3">
    <property type="entry name" value="BLL7171 PROTEIN"/>
    <property type="match status" value="1"/>
</dbReference>
<organism evidence="3 4">
    <name type="scientific">Myxococcus landrumensis</name>
    <dbReference type="NCBI Taxonomy" id="2813577"/>
    <lineage>
        <taxon>Bacteria</taxon>
        <taxon>Pseudomonadati</taxon>
        <taxon>Myxococcota</taxon>
        <taxon>Myxococcia</taxon>
        <taxon>Myxococcales</taxon>
        <taxon>Cystobacterineae</taxon>
        <taxon>Myxococcaceae</taxon>
        <taxon>Myxococcus</taxon>
    </lineage>
</organism>
<feature type="domain" description="YCII-related" evidence="2">
    <location>
        <begin position="1"/>
        <end position="104"/>
    </location>
</feature>
<evidence type="ECO:0000313" key="4">
    <source>
        <dbReference type="Proteomes" id="UP000663090"/>
    </source>
</evidence>
<keyword evidence="4" id="KW-1185">Reference proteome</keyword>
<name>A0ABX7N2X6_9BACT</name>
<protein>
    <recommendedName>
        <fullName evidence="2">YCII-related domain-containing protein</fullName>
    </recommendedName>
</protein>
<accession>A0ABX7N2X6</accession>
<proteinExistence type="inferred from homology"/>